<reference evidence="2 3" key="1">
    <citation type="submission" date="2024-03" db="EMBL/GenBank/DDBJ databases">
        <title>Adaptation during the transition from Ophiocordyceps entomopathogen to insect associate is accompanied by gene loss and intensified selection.</title>
        <authorList>
            <person name="Ward C.M."/>
            <person name="Onetto C.A."/>
            <person name="Borneman A.R."/>
        </authorList>
    </citation>
    <scope>NUCLEOTIDE SEQUENCE [LARGE SCALE GENOMIC DNA]</scope>
    <source>
        <strain evidence="2">AWRI1</strain>
        <tissue evidence="2">Single Adult Female</tissue>
    </source>
</reference>
<evidence type="ECO:0000313" key="3">
    <source>
        <dbReference type="Proteomes" id="UP001367676"/>
    </source>
</evidence>
<feature type="region of interest" description="Disordered" evidence="1">
    <location>
        <begin position="1"/>
        <end position="52"/>
    </location>
</feature>
<keyword evidence="3" id="KW-1185">Reference proteome</keyword>
<proteinExistence type="predicted"/>
<gene>
    <name evidence="2" type="ORF">V9T40_006952</name>
</gene>
<sequence length="87" mass="9696">MHDDLFEENPSNISTAEDFPKPIEKPKPMIGKKSTKINSKPTVIASSPLEPNPPESLSAVLSKFQQPFEIEKPKSRNLPNIAVIWLS</sequence>
<feature type="compositionally biased region" description="Basic and acidic residues" evidence="1">
    <location>
        <begin position="18"/>
        <end position="27"/>
    </location>
</feature>
<dbReference type="AlphaFoldDB" id="A0AAN9TTN3"/>
<evidence type="ECO:0000256" key="1">
    <source>
        <dbReference type="SAM" id="MobiDB-lite"/>
    </source>
</evidence>
<comment type="caution">
    <text evidence="2">The sequence shown here is derived from an EMBL/GenBank/DDBJ whole genome shotgun (WGS) entry which is preliminary data.</text>
</comment>
<dbReference type="Proteomes" id="UP001367676">
    <property type="component" value="Unassembled WGS sequence"/>
</dbReference>
<organism evidence="2 3">
    <name type="scientific">Parthenolecanium corni</name>
    <dbReference type="NCBI Taxonomy" id="536013"/>
    <lineage>
        <taxon>Eukaryota</taxon>
        <taxon>Metazoa</taxon>
        <taxon>Ecdysozoa</taxon>
        <taxon>Arthropoda</taxon>
        <taxon>Hexapoda</taxon>
        <taxon>Insecta</taxon>
        <taxon>Pterygota</taxon>
        <taxon>Neoptera</taxon>
        <taxon>Paraneoptera</taxon>
        <taxon>Hemiptera</taxon>
        <taxon>Sternorrhyncha</taxon>
        <taxon>Coccoidea</taxon>
        <taxon>Coccidae</taxon>
        <taxon>Parthenolecanium</taxon>
    </lineage>
</organism>
<feature type="compositionally biased region" description="Polar residues" evidence="1">
    <location>
        <begin position="36"/>
        <end position="45"/>
    </location>
</feature>
<evidence type="ECO:0000313" key="2">
    <source>
        <dbReference type="EMBL" id="KAK7605094.1"/>
    </source>
</evidence>
<protein>
    <submittedName>
        <fullName evidence="2">Uncharacterized protein</fullName>
    </submittedName>
</protein>
<name>A0AAN9TTN3_9HEMI</name>
<dbReference type="EMBL" id="JBBCAQ010000002">
    <property type="protein sequence ID" value="KAK7605094.1"/>
    <property type="molecule type" value="Genomic_DNA"/>
</dbReference>
<accession>A0AAN9TTN3</accession>